<feature type="domain" description="BRCT" evidence="5">
    <location>
        <begin position="1273"/>
        <end position="1395"/>
    </location>
</feature>
<protein>
    <submittedName>
        <fullName evidence="6">DNA repair protein crb2</fullName>
    </submittedName>
</protein>
<dbReference type="RefSeq" id="XP_047763387.1">
    <property type="nucleotide sequence ID" value="XM_047906866.1"/>
</dbReference>
<keyword evidence="7" id="KW-1185">Reference proteome</keyword>
<dbReference type="SUPFAM" id="SSF52113">
    <property type="entry name" value="BRCT domain"/>
    <property type="match status" value="1"/>
</dbReference>
<dbReference type="GO" id="GO:0000077">
    <property type="term" value="P:DNA damage checkpoint signaling"/>
    <property type="evidence" value="ECO:0007669"/>
    <property type="project" value="TreeGrafter"/>
</dbReference>
<dbReference type="InterPro" id="IPR047252">
    <property type="entry name" value="TP53BP1-like"/>
</dbReference>
<feature type="compositionally biased region" description="Polar residues" evidence="4">
    <location>
        <begin position="329"/>
        <end position="348"/>
    </location>
</feature>
<feature type="compositionally biased region" description="Acidic residues" evidence="4">
    <location>
        <begin position="880"/>
        <end position="889"/>
    </location>
</feature>
<feature type="region of interest" description="Disordered" evidence="4">
    <location>
        <begin position="163"/>
        <end position="195"/>
    </location>
</feature>
<dbReference type="PROSITE" id="PS50172">
    <property type="entry name" value="BRCT"/>
    <property type="match status" value="1"/>
</dbReference>
<dbReference type="OrthoDB" id="129353at2759"/>
<accession>A0A9Q8PAU5</accession>
<feature type="compositionally biased region" description="Basic residues" evidence="4">
    <location>
        <begin position="955"/>
        <end position="966"/>
    </location>
</feature>
<dbReference type="PANTHER" id="PTHR15321">
    <property type="entry name" value="TUMOR SUPPRESSOR P53-BINDING PROTEIN 1"/>
    <property type="match status" value="1"/>
</dbReference>
<feature type="region of interest" description="Disordered" evidence="4">
    <location>
        <begin position="1030"/>
        <end position="1055"/>
    </location>
</feature>
<dbReference type="InterPro" id="IPR041297">
    <property type="entry name" value="Crb2_Tudor"/>
</dbReference>
<feature type="compositionally biased region" description="Polar residues" evidence="4">
    <location>
        <begin position="1"/>
        <end position="18"/>
    </location>
</feature>
<feature type="region of interest" description="Disordered" evidence="4">
    <location>
        <begin position="247"/>
        <end position="798"/>
    </location>
</feature>
<feature type="compositionally biased region" description="Acidic residues" evidence="4">
    <location>
        <begin position="509"/>
        <end position="525"/>
    </location>
</feature>
<feature type="region of interest" description="Disordered" evidence="4">
    <location>
        <begin position="825"/>
        <end position="1015"/>
    </location>
</feature>
<evidence type="ECO:0000259" key="5">
    <source>
        <dbReference type="PROSITE" id="PS50172"/>
    </source>
</evidence>
<feature type="compositionally biased region" description="Acidic residues" evidence="4">
    <location>
        <begin position="398"/>
        <end position="407"/>
    </location>
</feature>
<feature type="compositionally biased region" description="Polar residues" evidence="4">
    <location>
        <begin position="789"/>
        <end position="798"/>
    </location>
</feature>
<comment type="subcellular location">
    <subcellularLocation>
        <location evidence="1">Nucleus</location>
    </subcellularLocation>
</comment>
<feature type="region of interest" description="Disordered" evidence="4">
    <location>
        <begin position="1"/>
        <end position="44"/>
    </location>
</feature>
<dbReference type="InterPro" id="IPR047250">
    <property type="entry name" value="BRCT_p53bp1-like_rpt2"/>
</dbReference>
<dbReference type="InterPro" id="IPR001357">
    <property type="entry name" value="BRCT_dom"/>
</dbReference>
<dbReference type="InterPro" id="IPR036420">
    <property type="entry name" value="BRCT_dom_sf"/>
</dbReference>
<gene>
    <name evidence="6" type="ORF">CLAFUR5_07718</name>
</gene>
<reference evidence="6" key="2">
    <citation type="journal article" date="2022" name="Microb. Genom.">
        <title>A chromosome-scale genome assembly of the tomato pathogen Cladosporium fulvum reveals a compartmentalized genome architecture and the presence of a dispensable chromosome.</title>
        <authorList>
            <person name="Zaccaron A.Z."/>
            <person name="Chen L.H."/>
            <person name="Samaras A."/>
            <person name="Stergiopoulos I."/>
        </authorList>
    </citation>
    <scope>NUCLEOTIDE SEQUENCE</scope>
    <source>
        <strain evidence="6">Race5_Kim</strain>
    </source>
</reference>
<feature type="compositionally biased region" description="Acidic residues" evidence="4">
    <location>
        <begin position="470"/>
        <end position="496"/>
    </location>
</feature>
<dbReference type="KEGG" id="ffu:CLAFUR5_07718"/>
<feature type="compositionally biased region" description="Polar residues" evidence="4">
    <location>
        <begin position="303"/>
        <end position="315"/>
    </location>
</feature>
<keyword evidence="2" id="KW-0227">DNA damage</keyword>
<organism evidence="6 7">
    <name type="scientific">Passalora fulva</name>
    <name type="common">Tomato leaf mold</name>
    <name type="synonym">Cladosporium fulvum</name>
    <dbReference type="NCBI Taxonomy" id="5499"/>
    <lineage>
        <taxon>Eukaryota</taxon>
        <taxon>Fungi</taxon>
        <taxon>Dikarya</taxon>
        <taxon>Ascomycota</taxon>
        <taxon>Pezizomycotina</taxon>
        <taxon>Dothideomycetes</taxon>
        <taxon>Dothideomycetidae</taxon>
        <taxon>Mycosphaerellales</taxon>
        <taxon>Mycosphaerellaceae</taxon>
        <taxon>Fulvia</taxon>
    </lineage>
</organism>
<sequence length="1574" mass="171801">MASVETDSSMGSVPQSVLLQAKKDLDEDAEPYNAPQFQHLESGETHERYITEQAASNLNAIDDVPESGAPATVQESADVDGESNVPESGEPSLQTPESMKKRRIPRLSPSKSAPTAEMEAMIQSSPSQDAFVQLTKAKSFHGGMAPEDTQPFDSQLYTESMVARSNISHHATPQKPPVPIAATPKTHETLLDTSPNTYNTIGSVISKTQHTLQEGQTGYVDLQWNTQQQSPVTSTQDFEELLESQNPETQIEAPARPTMPETPALAGQKRKAEDEIPTSAITLKKTPHYSQAFGFSASKPPMMTNTQLFQDQSSPLPDGPRSDPIASRPSPTSNELNLTSSPARQFVSSPALLKETRPRSAPGEPRDTYTSMKESQERRRLKMEARRQAQREARGETLSDDDEFEDSEDRRLHIRNMRRAFSEQAKQDAARLGTSYPARSRPSPSKKPNAMIDLVTPGTIQRGKRISFEDISDDELAAEEDAPEPEPEPEPEEEQHDEGLPESPRHDEEFEEHADDATENDEYDELGQAVLKSQGNDHDEEDDHQSIAESEGLNQSELEAEQAITVNDGNGTQLGNNVTEGTQQSTIADSQPAVEDRHSQGIRQIVQSSTSSFVPGSHYHQGKTSEEQATASSQRMAPPTIPASQANAERPFDIVRVPSSPPRFTADSTLSNGTGEASVQYQELREKFQNGCESTNEESTEQEIPESDLPDAEQERPRTALEESEDEETQETGNGAPYSTARTHVSASARSPAAKSSAAPSPAKVFASQQSRRTDDSPRKRAGVRRFSSMATDATSAVGSFDAMADVDDVFEKVMTDEDRAVLNVTSDPLEEPARQYKRRKIAREQPFDLVSSEAAPPVPVVPDTVEEEGSHQSVPPDVTAEDAEDEDELSRPEPTPKALRNSPSKANEAPAVPIVTELKAQSYSSESMLAREKAGSDAVSQLVKTRPVIDSTKKKTYGRASRRKSSRSEVVAPSRTSTSSKRAPVKNYAEEDDSEHDELEHEQVQEEETNDDEQAVQADITTIAENEGDDFHDADHFSDDPLHSEQHGQAEAGDKTIVAPKRIFAWFKGSYNGFYPATWLGVSPDGTTYSLKFDDETVTSIETQHVRSLDIQIGETVRVDKAGLRNKQWIVTGFGPAPASREERALVTDIYGNIRVQVQAKASRNSMSKDAPAPSDDAVETHTVLISELYFNMSMWANFKGRNFDPTLVKTKNKAEQPQARANTPSTRAGTPSTDTPASRSRRPVASAKVRTSTSRTSHLREGSVASSTSDMPTAIFSNMAFAVSYVSNDTEKGSITRTIRRNGGLVLDDGFEQLFELPTIGEAASISPKKKTPKKGIDQDQSGLRLKDEYKDIGFVAVIADKHSRRAKYMQALALGLPTISGRWIAHSMDASKNATLAEGQPNPVPWDRYLLPAGESSYLGGAVRSRPLDTYDATEARAGNIIPARSLLLNGDTVLIVAPKKGKSGWEKRKTYAFLTLALGAGKVQRVNDLQEAKAAVQADPESTIWVYVDGAIAEAERALFGGKAASGKKRKRGSDAAGGGEKKHSVTSGNVRIVDDEFVVQSLILGALID</sequence>
<dbReference type="Gene3D" id="3.40.50.10190">
    <property type="entry name" value="BRCT domain"/>
    <property type="match status" value="1"/>
</dbReference>
<feature type="compositionally biased region" description="Low complexity" evidence="4">
    <location>
        <begin position="439"/>
        <end position="448"/>
    </location>
</feature>
<evidence type="ECO:0000256" key="3">
    <source>
        <dbReference type="ARBA" id="ARBA00023242"/>
    </source>
</evidence>
<feature type="region of interest" description="Disordered" evidence="4">
    <location>
        <begin position="1213"/>
        <end position="1270"/>
    </location>
</feature>
<reference evidence="6" key="1">
    <citation type="submission" date="2021-12" db="EMBL/GenBank/DDBJ databases">
        <authorList>
            <person name="Zaccaron A."/>
            <person name="Stergiopoulos I."/>
        </authorList>
    </citation>
    <scope>NUCLEOTIDE SEQUENCE</scope>
    <source>
        <strain evidence="6">Race5_Kim</strain>
    </source>
</reference>
<feature type="compositionally biased region" description="Basic and acidic residues" evidence="4">
    <location>
        <begin position="497"/>
        <end position="508"/>
    </location>
</feature>
<feature type="compositionally biased region" description="Basic and acidic residues" evidence="4">
    <location>
        <begin position="374"/>
        <end position="397"/>
    </location>
</feature>
<keyword evidence="3" id="KW-0539">Nucleus</keyword>
<dbReference type="CDD" id="cd17745">
    <property type="entry name" value="BRCT_p53bp1_rpt1"/>
    <property type="match status" value="1"/>
</dbReference>
<feature type="compositionally biased region" description="Acidic residues" evidence="4">
    <location>
        <begin position="695"/>
        <end position="712"/>
    </location>
</feature>
<feature type="compositionally biased region" description="Acidic residues" evidence="4">
    <location>
        <begin position="1006"/>
        <end position="1015"/>
    </location>
</feature>
<feature type="compositionally biased region" description="Polar residues" evidence="4">
    <location>
        <begin position="601"/>
        <end position="614"/>
    </location>
</feature>
<dbReference type="GeneID" id="71987596"/>
<evidence type="ECO:0000256" key="2">
    <source>
        <dbReference type="ARBA" id="ARBA00022763"/>
    </source>
</evidence>
<dbReference type="Gene3D" id="2.30.30.140">
    <property type="match status" value="1"/>
</dbReference>
<feature type="compositionally biased region" description="Polar residues" evidence="4">
    <location>
        <begin position="666"/>
        <end position="681"/>
    </location>
</feature>
<evidence type="ECO:0000313" key="6">
    <source>
        <dbReference type="EMBL" id="UJO19021.1"/>
    </source>
</evidence>
<feature type="region of interest" description="Disordered" evidence="4">
    <location>
        <begin position="59"/>
        <end position="127"/>
    </location>
</feature>
<evidence type="ECO:0000256" key="4">
    <source>
        <dbReference type="SAM" id="MobiDB-lite"/>
    </source>
</evidence>
<dbReference type="CDD" id="cd17724">
    <property type="entry name" value="BRCT_p53bp1_rpt2"/>
    <property type="match status" value="1"/>
</dbReference>
<dbReference type="OMA" id="YLDTILW"/>
<dbReference type="EMBL" id="CP090168">
    <property type="protein sequence ID" value="UJO19021.1"/>
    <property type="molecule type" value="Genomic_DNA"/>
</dbReference>
<feature type="compositionally biased region" description="Low complexity" evidence="4">
    <location>
        <begin position="745"/>
        <end position="768"/>
    </location>
</feature>
<feature type="compositionally biased region" description="Polar residues" evidence="4">
    <location>
        <begin position="1221"/>
        <end position="1240"/>
    </location>
</feature>
<dbReference type="Pfam" id="PF18115">
    <property type="entry name" value="Tudor_3"/>
    <property type="match status" value="1"/>
</dbReference>
<dbReference type="GO" id="GO:0042393">
    <property type="term" value="F:histone binding"/>
    <property type="evidence" value="ECO:0007669"/>
    <property type="project" value="TreeGrafter"/>
</dbReference>
<proteinExistence type="predicted"/>
<dbReference type="Proteomes" id="UP000756132">
    <property type="component" value="Chromosome 6"/>
</dbReference>
<dbReference type="GO" id="GO:0005634">
    <property type="term" value="C:nucleus"/>
    <property type="evidence" value="ECO:0007669"/>
    <property type="project" value="UniProtKB-SubCell"/>
</dbReference>
<name>A0A9Q8PAU5_PASFU</name>
<dbReference type="GO" id="GO:0045944">
    <property type="term" value="P:positive regulation of transcription by RNA polymerase II"/>
    <property type="evidence" value="ECO:0007669"/>
    <property type="project" value="TreeGrafter"/>
</dbReference>
<dbReference type="InterPro" id="IPR047249">
    <property type="entry name" value="BRCT_p53bp1-like_rpt1"/>
</dbReference>
<evidence type="ECO:0000313" key="7">
    <source>
        <dbReference type="Proteomes" id="UP000756132"/>
    </source>
</evidence>
<evidence type="ECO:0000256" key="1">
    <source>
        <dbReference type="ARBA" id="ARBA00004123"/>
    </source>
</evidence>
<feature type="compositionally biased region" description="Polar residues" evidence="4">
    <location>
        <begin position="564"/>
        <end position="589"/>
    </location>
</feature>
<dbReference type="PANTHER" id="PTHR15321:SF3">
    <property type="entry name" value="TP53-BINDING PROTEIN 1"/>
    <property type="match status" value="1"/>
</dbReference>
<feature type="region of interest" description="Disordered" evidence="4">
    <location>
        <begin position="1530"/>
        <end position="1550"/>
    </location>
</feature>